<gene>
    <name evidence="1" type="ORF">NO1_2214</name>
</gene>
<dbReference type="Proteomes" id="UP000269352">
    <property type="component" value="Unassembled WGS sequence"/>
</dbReference>
<reference evidence="1 2" key="1">
    <citation type="journal article" date="2019" name="ISME J.">
        <title>Genome analyses of uncultured TG2/ZB3 bacteria in 'Margulisbacteria' specifically attached to ectosymbiotic spirochetes of protists in the termite gut.</title>
        <authorList>
            <person name="Utami Y.D."/>
            <person name="Kuwahara H."/>
            <person name="Igai K."/>
            <person name="Murakami T."/>
            <person name="Sugaya K."/>
            <person name="Morikawa T."/>
            <person name="Nagura Y."/>
            <person name="Yuki M."/>
            <person name="Deevong P."/>
            <person name="Inoue T."/>
            <person name="Kihara K."/>
            <person name="Lo N."/>
            <person name="Yamada A."/>
            <person name="Ohkuma M."/>
            <person name="Hongoh Y."/>
        </authorList>
    </citation>
    <scope>NUCLEOTIDE SEQUENCE [LARGE SCALE GENOMIC DNA]</scope>
    <source>
        <strain evidence="1">NkOx7-01</strain>
    </source>
</reference>
<accession>A0A388TET8</accession>
<name>A0A388TET8_TERA1</name>
<keyword evidence="2" id="KW-1185">Reference proteome</keyword>
<organism evidence="1 2">
    <name type="scientific">Termititenax aidoneus</name>
    <dbReference type="NCBI Taxonomy" id="2218524"/>
    <lineage>
        <taxon>Bacteria</taxon>
        <taxon>Bacillati</taxon>
        <taxon>Candidatus Margulisiibacteriota</taxon>
        <taxon>Candidatus Termititenacia</taxon>
        <taxon>Candidatus Termititenacales</taxon>
        <taxon>Candidatus Termititenacaceae</taxon>
        <taxon>Candidatus Termititenax</taxon>
    </lineage>
</organism>
<sequence>MTNELVVQQNINLENEAEKIIHTIERGGILSNGSTNREIIFRPNTAASADIRITKEIVTQPAADKLKIFFSNKNINVADIKFKLDGSVIILSGFTGRQLEGIYQALNLSNIAHTAKHGFLGQKLLVSLEDVEKACELTGSIMTLEEKRDFAKDKLLNLFSEYGVAIEKIRVVTSGRLKDNVIELIDQTENNTAKNFLRQVGRVTCYEDRFTSAILVEDIIRMVEERQKRVNAKEELLSILAEYDIDTEKISISTAGDYGYNVIEVFSLDDTQSSEYIKVRDVLRNLKIVPIAENEAHTVVTVYDVLEYTVANLPPQKRLQW</sequence>
<proteinExistence type="predicted"/>
<evidence type="ECO:0000313" key="2">
    <source>
        <dbReference type="Proteomes" id="UP000269352"/>
    </source>
</evidence>
<dbReference type="EMBL" id="BGZN01000180">
    <property type="protein sequence ID" value="GBR75180.1"/>
    <property type="molecule type" value="Genomic_DNA"/>
</dbReference>
<evidence type="ECO:0000313" key="1">
    <source>
        <dbReference type="EMBL" id="GBR75180.1"/>
    </source>
</evidence>
<comment type="caution">
    <text evidence="1">The sequence shown here is derived from an EMBL/GenBank/DDBJ whole genome shotgun (WGS) entry which is preliminary data.</text>
</comment>
<dbReference type="AlphaFoldDB" id="A0A388TET8"/>
<protein>
    <submittedName>
        <fullName evidence="1">Uncharacterized protein</fullName>
    </submittedName>
</protein>